<name>A0A835C9R7_9FABA</name>
<dbReference type="EMBL" id="JAAIUW010000004">
    <property type="protein sequence ID" value="KAF7834450.1"/>
    <property type="molecule type" value="Genomic_DNA"/>
</dbReference>
<dbReference type="AlphaFoldDB" id="A0A835C9R7"/>
<evidence type="ECO:0000313" key="2">
    <source>
        <dbReference type="EMBL" id="KAF7834450.1"/>
    </source>
</evidence>
<proteinExistence type="predicted"/>
<feature type="signal peptide" evidence="1">
    <location>
        <begin position="1"/>
        <end position="27"/>
    </location>
</feature>
<organism evidence="2 3">
    <name type="scientific">Senna tora</name>
    <dbReference type="NCBI Taxonomy" id="362788"/>
    <lineage>
        <taxon>Eukaryota</taxon>
        <taxon>Viridiplantae</taxon>
        <taxon>Streptophyta</taxon>
        <taxon>Embryophyta</taxon>
        <taxon>Tracheophyta</taxon>
        <taxon>Spermatophyta</taxon>
        <taxon>Magnoliopsida</taxon>
        <taxon>eudicotyledons</taxon>
        <taxon>Gunneridae</taxon>
        <taxon>Pentapetalae</taxon>
        <taxon>rosids</taxon>
        <taxon>fabids</taxon>
        <taxon>Fabales</taxon>
        <taxon>Fabaceae</taxon>
        <taxon>Caesalpinioideae</taxon>
        <taxon>Cassia clade</taxon>
        <taxon>Senna</taxon>
    </lineage>
</organism>
<reference evidence="2" key="1">
    <citation type="submission" date="2020-09" db="EMBL/GenBank/DDBJ databases">
        <title>Genome-Enabled Discovery of Anthraquinone Biosynthesis in Senna tora.</title>
        <authorList>
            <person name="Kang S.-H."/>
            <person name="Pandey R.P."/>
            <person name="Lee C.-M."/>
            <person name="Sim J.-S."/>
            <person name="Jeong J.-T."/>
            <person name="Choi B.-S."/>
            <person name="Jung M."/>
            <person name="Ginzburg D."/>
            <person name="Zhao K."/>
            <person name="Won S.Y."/>
            <person name="Oh T.-J."/>
            <person name="Yu Y."/>
            <person name="Kim N.-H."/>
            <person name="Lee O.R."/>
            <person name="Lee T.-H."/>
            <person name="Bashyal P."/>
            <person name="Kim T.-S."/>
            <person name="Lee W.-H."/>
            <person name="Kawkins C."/>
            <person name="Kim C.-K."/>
            <person name="Kim J.S."/>
            <person name="Ahn B.O."/>
            <person name="Rhee S.Y."/>
            <person name="Sohng J.K."/>
        </authorList>
    </citation>
    <scope>NUCLEOTIDE SEQUENCE</scope>
    <source>
        <tissue evidence="2">Leaf</tissue>
    </source>
</reference>
<comment type="caution">
    <text evidence="2">The sequence shown here is derived from an EMBL/GenBank/DDBJ whole genome shotgun (WGS) entry which is preliminary data.</text>
</comment>
<accession>A0A835C9R7</accession>
<evidence type="ECO:0000313" key="3">
    <source>
        <dbReference type="Proteomes" id="UP000634136"/>
    </source>
</evidence>
<feature type="chain" id="PRO_5032849329" description="Secreted protein" evidence="1">
    <location>
        <begin position="28"/>
        <end position="121"/>
    </location>
</feature>
<dbReference type="Proteomes" id="UP000634136">
    <property type="component" value="Unassembled WGS sequence"/>
</dbReference>
<keyword evidence="3" id="KW-1185">Reference proteome</keyword>
<evidence type="ECO:0000256" key="1">
    <source>
        <dbReference type="SAM" id="SignalP"/>
    </source>
</evidence>
<sequence length="121" mass="13263">MASSINALERQSLCLIRIAALLSASLARVCDDRSAFRISSTSVLELPSPPPPFRQSTNPMLDMRSRSIFLSEPLKTLEGGGRSQFCISLIHCLEQFFACVCGSVDELKLMQLAFELGVILV</sequence>
<evidence type="ECO:0008006" key="4">
    <source>
        <dbReference type="Google" id="ProtNLM"/>
    </source>
</evidence>
<protein>
    <recommendedName>
        <fullName evidence="4">Secreted protein</fullName>
    </recommendedName>
</protein>
<gene>
    <name evidence="2" type="ORF">G2W53_009309</name>
</gene>
<keyword evidence="1" id="KW-0732">Signal</keyword>